<dbReference type="EMBL" id="BQNB010011213">
    <property type="protein sequence ID" value="GJS87623.1"/>
    <property type="molecule type" value="Genomic_DNA"/>
</dbReference>
<proteinExistence type="predicted"/>
<accession>A0ABQ4ZFK4</accession>
<organism evidence="1 2">
    <name type="scientific">Tanacetum coccineum</name>
    <dbReference type="NCBI Taxonomy" id="301880"/>
    <lineage>
        <taxon>Eukaryota</taxon>
        <taxon>Viridiplantae</taxon>
        <taxon>Streptophyta</taxon>
        <taxon>Embryophyta</taxon>
        <taxon>Tracheophyta</taxon>
        <taxon>Spermatophyta</taxon>
        <taxon>Magnoliopsida</taxon>
        <taxon>eudicotyledons</taxon>
        <taxon>Gunneridae</taxon>
        <taxon>Pentapetalae</taxon>
        <taxon>asterids</taxon>
        <taxon>campanulids</taxon>
        <taxon>Asterales</taxon>
        <taxon>Asteraceae</taxon>
        <taxon>Asteroideae</taxon>
        <taxon>Anthemideae</taxon>
        <taxon>Anthemidinae</taxon>
        <taxon>Tanacetum</taxon>
    </lineage>
</organism>
<comment type="caution">
    <text evidence="1">The sequence shown here is derived from an EMBL/GenBank/DDBJ whole genome shotgun (WGS) entry which is preliminary data.</text>
</comment>
<protein>
    <submittedName>
        <fullName evidence="1">Uncharacterized protein</fullName>
    </submittedName>
</protein>
<sequence length="131" mass="15399">MIQSNMSDGYALIVASEQRVELFSRIGTLEQDNMRLIGMLGVERQRVDRLRRSMSHLGYWYNQKYPVGNGKYSHRFYNKPVKDNKLLLHDLGNHDHQKNYADVRRKPLEFQVGGISVKRSDTFWQTEKAEP</sequence>
<evidence type="ECO:0000313" key="2">
    <source>
        <dbReference type="Proteomes" id="UP001151760"/>
    </source>
</evidence>
<name>A0ABQ4ZFK4_9ASTR</name>
<evidence type="ECO:0000313" key="1">
    <source>
        <dbReference type="EMBL" id="GJS87623.1"/>
    </source>
</evidence>
<reference evidence="1" key="2">
    <citation type="submission" date="2022-01" db="EMBL/GenBank/DDBJ databases">
        <authorList>
            <person name="Yamashiro T."/>
            <person name="Shiraishi A."/>
            <person name="Satake H."/>
            <person name="Nakayama K."/>
        </authorList>
    </citation>
    <scope>NUCLEOTIDE SEQUENCE</scope>
</reference>
<dbReference type="Proteomes" id="UP001151760">
    <property type="component" value="Unassembled WGS sequence"/>
</dbReference>
<gene>
    <name evidence="1" type="ORF">Tco_0770259</name>
</gene>
<keyword evidence="2" id="KW-1185">Reference proteome</keyword>
<reference evidence="1" key="1">
    <citation type="journal article" date="2022" name="Int. J. Mol. Sci.">
        <title>Draft Genome of Tanacetum Coccineum: Genomic Comparison of Closely Related Tanacetum-Family Plants.</title>
        <authorList>
            <person name="Yamashiro T."/>
            <person name="Shiraishi A."/>
            <person name="Nakayama K."/>
            <person name="Satake H."/>
        </authorList>
    </citation>
    <scope>NUCLEOTIDE SEQUENCE</scope>
</reference>